<sequence length="202" mass="21813">MSRADLSETEYLRHIEHLARAIVDAADGEGWLALTGVSDEVTPLQRAVIETARQLRHHHFDGDGCLGGELPLMKLAGVIVLRPHTVPADMKESYIEICTRLGVEARPEGWAIWNTWAMDGQPISLVLVDSSGTEGLLTNWSRGIEAYPITPLPAQVVLTLQGWVTPMTLSPAGTRRLGATRPTYRTLPMNPDASGGSASPAG</sequence>
<name>A0A852V390_9ACTN</name>
<dbReference type="AlphaFoldDB" id="A0A852V390"/>
<accession>A0A852V390</accession>
<dbReference type="Proteomes" id="UP000576393">
    <property type="component" value="Unassembled WGS sequence"/>
</dbReference>
<comment type="caution">
    <text evidence="2">The sequence shown here is derived from an EMBL/GenBank/DDBJ whole genome shotgun (WGS) entry which is preliminary data.</text>
</comment>
<proteinExistence type="predicted"/>
<feature type="region of interest" description="Disordered" evidence="1">
    <location>
        <begin position="181"/>
        <end position="202"/>
    </location>
</feature>
<evidence type="ECO:0000313" key="2">
    <source>
        <dbReference type="EMBL" id="NYF40325.1"/>
    </source>
</evidence>
<keyword evidence="3" id="KW-1185">Reference proteome</keyword>
<protein>
    <submittedName>
        <fullName evidence="2">Uncharacterized protein</fullName>
    </submittedName>
</protein>
<reference evidence="2 3" key="1">
    <citation type="submission" date="2020-07" db="EMBL/GenBank/DDBJ databases">
        <title>Sequencing the genomes of 1000 actinobacteria strains.</title>
        <authorList>
            <person name="Klenk H.-P."/>
        </authorList>
    </citation>
    <scope>NUCLEOTIDE SEQUENCE [LARGE SCALE GENOMIC DNA]</scope>
    <source>
        <strain evidence="2 3">DSM 45763</strain>
    </source>
</reference>
<organism evidence="2 3">
    <name type="scientific">Streptosporangium sandarakinum</name>
    <dbReference type="NCBI Taxonomy" id="1260955"/>
    <lineage>
        <taxon>Bacteria</taxon>
        <taxon>Bacillati</taxon>
        <taxon>Actinomycetota</taxon>
        <taxon>Actinomycetes</taxon>
        <taxon>Streptosporangiales</taxon>
        <taxon>Streptosporangiaceae</taxon>
        <taxon>Streptosporangium</taxon>
    </lineage>
</organism>
<dbReference type="RefSeq" id="WP_179819977.1">
    <property type="nucleotide sequence ID" value="NZ_JACCCO010000001.1"/>
</dbReference>
<gene>
    <name evidence="2" type="ORF">HDA43_002484</name>
</gene>
<evidence type="ECO:0000313" key="3">
    <source>
        <dbReference type="Proteomes" id="UP000576393"/>
    </source>
</evidence>
<dbReference type="EMBL" id="JACCCO010000001">
    <property type="protein sequence ID" value="NYF40325.1"/>
    <property type="molecule type" value="Genomic_DNA"/>
</dbReference>
<evidence type="ECO:0000256" key="1">
    <source>
        <dbReference type="SAM" id="MobiDB-lite"/>
    </source>
</evidence>